<feature type="region of interest" description="Disordered" evidence="8">
    <location>
        <begin position="1"/>
        <end position="35"/>
    </location>
</feature>
<reference evidence="9 10" key="1">
    <citation type="submission" date="2015-09" db="EMBL/GenBank/DDBJ databases">
        <title>Host preference determinants of Valsa canker pathogens revealed by comparative genomics.</title>
        <authorList>
            <person name="Yin Z."/>
            <person name="Huang L."/>
        </authorList>
    </citation>
    <scope>NUCLEOTIDE SEQUENCE [LARGE SCALE GENOMIC DNA]</scope>
    <source>
        <strain evidence="9 10">YSFL</strain>
    </source>
</reference>
<evidence type="ECO:0000256" key="2">
    <source>
        <dbReference type="ARBA" id="ARBA00004604"/>
    </source>
</evidence>
<dbReference type="PANTHER" id="PTHR13243:SF1">
    <property type="entry name" value="NUCLEOLAR PROTEIN 16"/>
    <property type="match status" value="1"/>
</dbReference>
<sequence>MGRDLQKRKRRSSRPTIKQSNRLKKPLNPLGNSTIAKNWNKKETLSQNYRRLGLAAKLGKATGGTDRTCATASGPTAAQDPLAVTPTSGAGRGGGIRSVRVERDADGRILRVMHRANPLNDPLNEIEDDDDDDDSDDGVAEEDEMEEDEEEEDDHDEEDEEEDKHGNSGKGTRVVDLLEAEANRPTEKYKRHQSEREREWIERLLAKHGDNTAAMARDLRSNPMQQTEANIKKKIAIYRENLN</sequence>
<evidence type="ECO:0000313" key="10">
    <source>
        <dbReference type="Proteomes" id="UP000284375"/>
    </source>
</evidence>
<evidence type="ECO:0000256" key="7">
    <source>
        <dbReference type="ARBA" id="ARBA00023274"/>
    </source>
</evidence>
<keyword evidence="10" id="KW-1185">Reference proteome</keyword>
<gene>
    <name evidence="9" type="ORF">VSDG_01917</name>
</gene>
<comment type="subcellular location">
    <subcellularLocation>
        <location evidence="2">Nucleus</location>
        <location evidence="2">Nucleolus</location>
    </subcellularLocation>
</comment>
<organism evidence="9 10">
    <name type="scientific">Cytospora chrysosperma</name>
    <name type="common">Cytospora canker fungus</name>
    <name type="synonym">Sphaeria chrysosperma</name>
    <dbReference type="NCBI Taxonomy" id="252740"/>
    <lineage>
        <taxon>Eukaryota</taxon>
        <taxon>Fungi</taxon>
        <taxon>Dikarya</taxon>
        <taxon>Ascomycota</taxon>
        <taxon>Pezizomycotina</taxon>
        <taxon>Sordariomycetes</taxon>
        <taxon>Sordariomycetidae</taxon>
        <taxon>Diaporthales</taxon>
        <taxon>Cytosporaceae</taxon>
        <taxon>Cytospora</taxon>
    </lineage>
</organism>
<comment type="similarity">
    <text evidence="3">Belongs to the NOP16 family.</text>
</comment>
<dbReference type="EMBL" id="LJZO01000004">
    <property type="protein sequence ID" value="ROW02725.1"/>
    <property type="molecule type" value="Genomic_DNA"/>
</dbReference>
<comment type="subunit">
    <text evidence="4">Component of the pre-66S ribosomal particle.</text>
</comment>
<dbReference type="Gene3D" id="3.30.70.2850">
    <property type="match status" value="1"/>
</dbReference>
<dbReference type="STRING" id="252740.A0A423WH90"/>
<dbReference type="GO" id="GO:0042273">
    <property type="term" value="P:ribosomal large subunit biogenesis"/>
    <property type="evidence" value="ECO:0007669"/>
    <property type="project" value="TreeGrafter"/>
</dbReference>
<dbReference type="InterPro" id="IPR019002">
    <property type="entry name" value="Ribosome_biogenesis_Nop16"/>
</dbReference>
<evidence type="ECO:0000313" key="9">
    <source>
        <dbReference type="EMBL" id="ROW02725.1"/>
    </source>
</evidence>
<dbReference type="PANTHER" id="PTHR13243">
    <property type="entry name" value="HSPC111 PROTEIN-RELATED"/>
    <property type="match status" value="1"/>
</dbReference>
<evidence type="ECO:0000256" key="4">
    <source>
        <dbReference type="ARBA" id="ARBA00011187"/>
    </source>
</evidence>
<dbReference type="GO" id="GO:1990904">
    <property type="term" value="C:ribonucleoprotein complex"/>
    <property type="evidence" value="ECO:0007669"/>
    <property type="project" value="UniProtKB-KW"/>
</dbReference>
<evidence type="ECO:0000256" key="5">
    <source>
        <dbReference type="ARBA" id="ARBA00015522"/>
    </source>
</evidence>
<dbReference type="Pfam" id="PF09420">
    <property type="entry name" value="Nop16"/>
    <property type="match status" value="1"/>
</dbReference>
<name>A0A423WH90_CYTCH</name>
<dbReference type="Proteomes" id="UP000284375">
    <property type="component" value="Unassembled WGS sequence"/>
</dbReference>
<dbReference type="AlphaFoldDB" id="A0A423WH90"/>
<keyword evidence="6" id="KW-0539">Nucleus</keyword>
<keyword evidence="7" id="KW-0687">Ribonucleoprotein</keyword>
<feature type="compositionally biased region" description="Basic and acidic residues" evidence="8">
    <location>
        <begin position="181"/>
        <end position="197"/>
    </location>
</feature>
<feature type="compositionally biased region" description="Basic residues" evidence="8">
    <location>
        <begin position="1"/>
        <end position="13"/>
    </location>
</feature>
<evidence type="ECO:0000256" key="1">
    <source>
        <dbReference type="ARBA" id="ARBA00002889"/>
    </source>
</evidence>
<evidence type="ECO:0000256" key="8">
    <source>
        <dbReference type="SAM" id="MobiDB-lite"/>
    </source>
</evidence>
<comment type="function">
    <text evidence="1">Involved in the biogenesis of the 60S ribosomal subunit.</text>
</comment>
<feature type="region of interest" description="Disordered" evidence="8">
    <location>
        <begin position="116"/>
        <end position="197"/>
    </location>
</feature>
<protein>
    <recommendedName>
        <fullName evidence="5">Nucleolar protein 16</fullName>
    </recommendedName>
</protein>
<feature type="region of interest" description="Disordered" evidence="8">
    <location>
        <begin position="61"/>
        <end position="100"/>
    </location>
</feature>
<feature type="compositionally biased region" description="Acidic residues" evidence="8">
    <location>
        <begin position="124"/>
        <end position="162"/>
    </location>
</feature>
<accession>A0A423WH90</accession>
<dbReference type="OrthoDB" id="285729at2759"/>
<evidence type="ECO:0000256" key="3">
    <source>
        <dbReference type="ARBA" id="ARBA00008479"/>
    </source>
</evidence>
<dbReference type="GO" id="GO:0005730">
    <property type="term" value="C:nucleolus"/>
    <property type="evidence" value="ECO:0007669"/>
    <property type="project" value="UniProtKB-SubCell"/>
</dbReference>
<proteinExistence type="inferred from homology"/>
<evidence type="ECO:0000256" key="6">
    <source>
        <dbReference type="ARBA" id="ARBA00023242"/>
    </source>
</evidence>
<comment type="caution">
    <text evidence="9">The sequence shown here is derived from an EMBL/GenBank/DDBJ whole genome shotgun (WGS) entry which is preliminary data.</text>
</comment>